<dbReference type="EMBL" id="CAICTM010000076">
    <property type="protein sequence ID" value="CAB9500172.1"/>
    <property type="molecule type" value="Genomic_DNA"/>
</dbReference>
<keyword evidence="2" id="KW-0812">Transmembrane</keyword>
<feature type="transmembrane region" description="Helical" evidence="2">
    <location>
        <begin position="92"/>
        <end position="112"/>
    </location>
</feature>
<accession>A0A9N8H546</accession>
<feature type="transmembrane region" description="Helical" evidence="2">
    <location>
        <begin position="118"/>
        <end position="135"/>
    </location>
</feature>
<evidence type="ECO:0000313" key="4">
    <source>
        <dbReference type="Proteomes" id="UP001153069"/>
    </source>
</evidence>
<keyword evidence="2" id="KW-1133">Transmembrane helix</keyword>
<evidence type="ECO:0000313" key="3">
    <source>
        <dbReference type="EMBL" id="CAB9500172.1"/>
    </source>
</evidence>
<sequence length="186" mass="19474">MNGVGSGVTITSSINQHHHGDDEDAVSVISTTCSSVDGDDQHSVMTDRSQRSGSKKRAIWKDKGGQARYTLHDENRKHNDKDGKPGIKPKNAVAAAAVTAGVVTGGVVGAVLLGPVGLVVGGVGGVGSAASALVTQRRLAFQRRRQRAQEERQDAQRSTSPVPEPPCRSFSGHTDASLVHDTKASF</sequence>
<keyword evidence="2" id="KW-0472">Membrane</keyword>
<keyword evidence="4" id="KW-1185">Reference proteome</keyword>
<proteinExistence type="predicted"/>
<evidence type="ECO:0000256" key="2">
    <source>
        <dbReference type="SAM" id="Phobius"/>
    </source>
</evidence>
<comment type="caution">
    <text evidence="3">The sequence shown here is derived from an EMBL/GenBank/DDBJ whole genome shotgun (WGS) entry which is preliminary data.</text>
</comment>
<feature type="region of interest" description="Disordered" evidence="1">
    <location>
        <begin position="144"/>
        <end position="186"/>
    </location>
</feature>
<feature type="compositionally biased region" description="Basic and acidic residues" evidence="1">
    <location>
        <begin position="59"/>
        <end position="85"/>
    </location>
</feature>
<protein>
    <submittedName>
        <fullName evidence="3">Uncharacterized protein</fullName>
    </submittedName>
</protein>
<gene>
    <name evidence="3" type="ORF">SEMRO_77_G042080.1</name>
</gene>
<reference evidence="3" key="1">
    <citation type="submission" date="2020-06" db="EMBL/GenBank/DDBJ databases">
        <authorList>
            <consortium name="Plant Systems Biology data submission"/>
        </authorList>
    </citation>
    <scope>NUCLEOTIDE SEQUENCE</scope>
    <source>
        <strain evidence="3">D6</strain>
    </source>
</reference>
<dbReference type="Proteomes" id="UP001153069">
    <property type="component" value="Unassembled WGS sequence"/>
</dbReference>
<organism evidence="3 4">
    <name type="scientific">Seminavis robusta</name>
    <dbReference type="NCBI Taxonomy" id="568900"/>
    <lineage>
        <taxon>Eukaryota</taxon>
        <taxon>Sar</taxon>
        <taxon>Stramenopiles</taxon>
        <taxon>Ochrophyta</taxon>
        <taxon>Bacillariophyta</taxon>
        <taxon>Bacillariophyceae</taxon>
        <taxon>Bacillariophycidae</taxon>
        <taxon>Naviculales</taxon>
        <taxon>Naviculaceae</taxon>
        <taxon>Seminavis</taxon>
    </lineage>
</organism>
<feature type="region of interest" description="Disordered" evidence="1">
    <location>
        <begin position="1"/>
        <end position="88"/>
    </location>
</feature>
<evidence type="ECO:0000256" key="1">
    <source>
        <dbReference type="SAM" id="MobiDB-lite"/>
    </source>
</evidence>
<name>A0A9N8H546_9STRA</name>
<dbReference type="AlphaFoldDB" id="A0A9N8H546"/>